<dbReference type="AlphaFoldDB" id="A0A5B7GW57"/>
<accession>A0A5B7GW57</accession>
<comment type="caution">
    <text evidence="2">The sequence shown here is derived from an EMBL/GenBank/DDBJ whole genome shotgun (WGS) entry which is preliminary data.</text>
</comment>
<keyword evidence="3" id="KW-1185">Reference proteome</keyword>
<gene>
    <name evidence="2" type="ORF">E2C01_058331</name>
</gene>
<organism evidence="2 3">
    <name type="scientific">Portunus trituberculatus</name>
    <name type="common">Swimming crab</name>
    <name type="synonym">Neptunus trituberculatus</name>
    <dbReference type="NCBI Taxonomy" id="210409"/>
    <lineage>
        <taxon>Eukaryota</taxon>
        <taxon>Metazoa</taxon>
        <taxon>Ecdysozoa</taxon>
        <taxon>Arthropoda</taxon>
        <taxon>Crustacea</taxon>
        <taxon>Multicrustacea</taxon>
        <taxon>Malacostraca</taxon>
        <taxon>Eumalacostraca</taxon>
        <taxon>Eucarida</taxon>
        <taxon>Decapoda</taxon>
        <taxon>Pleocyemata</taxon>
        <taxon>Brachyura</taxon>
        <taxon>Eubrachyura</taxon>
        <taxon>Portunoidea</taxon>
        <taxon>Portunidae</taxon>
        <taxon>Portuninae</taxon>
        <taxon>Portunus</taxon>
    </lineage>
</organism>
<sequence>MRVRGPVYSVSGWGWPRVSAAGPSHNGSPLVHVEHRRGSGCRASAPPPAALPLPPTPSPPPYPAALPILMSTCLTAPLPYLFLCLAPLLCAQPT</sequence>
<feature type="region of interest" description="Disordered" evidence="1">
    <location>
        <begin position="24"/>
        <end position="56"/>
    </location>
</feature>
<proteinExistence type="predicted"/>
<name>A0A5B7GW57_PORTR</name>
<dbReference type="EMBL" id="VSRR010021790">
    <property type="protein sequence ID" value="MPC64220.1"/>
    <property type="molecule type" value="Genomic_DNA"/>
</dbReference>
<feature type="compositionally biased region" description="Pro residues" evidence="1">
    <location>
        <begin position="45"/>
        <end position="56"/>
    </location>
</feature>
<reference evidence="2 3" key="1">
    <citation type="submission" date="2019-05" db="EMBL/GenBank/DDBJ databases">
        <title>Another draft genome of Portunus trituberculatus and its Hox gene families provides insights of decapod evolution.</title>
        <authorList>
            <person name="Jeong J.-H."/>
            <person name="Song I."/>
            <person name="Kim S."/>
            <person name="Choi T."/>
            <person name="Kim D."/>
            <person name="Ryu S."/>
            <person name="Kim W."/>
        </authorList>
    </citation>
    <scope>NUCLEOTIDE SEQUENCE [LARGE SCALE GENOMIC DNA]</scope>
    <source>
        <tissue evidence="2">Muscle</tissue>
    </source>
</reference>
<evidence type="ECO:0000313" key="2">
    <source>
        <dbReference type="EMBL" id="MPC64220.1"/>
    </source>
</evidence>
<protein>
    <submittedName>
        <fullName evidence="2">Uncharacterized protein</fullName>
    </submittedName>
</protein>
<evidence type="ECO:0000313" key="3">
    <source>
        <dbReference type="Proteomes" id="UP000324222"/>
    </source>
</evidence>
<evidence type="ECO:0000256" key="1">
    <source>
        <dbReference type="SAM" id="MobiDB-lite"/>
    </source>
</evidence>
<dbReference type="Proteomes" id="UP000324222">
    <property type="component" value="Unassembled WGS sequence"/>
</dbReference>